<protein>
    <submittedName>
        <fullName evidence="3">Acetyl-CoA C-acetyltransferase</fullName>
        <ecNumber evidence="3">2.3.1.9</ecNumber>
    </submittedName>
</protein>
<comment type="caution">
    <text evidence="3">The sequence shown here is derived from an EMBL/GenBank/DDBJ whole genome shotgun (WGS) entry which is preliminary data.</text>
</comment>
<evidence type="ECO:0000313" key="3">
    <source>
        <dbReference type="EMBL" id="MBB5695872.1"/>
    </source>
</evidence>
<accession>A0A840YLB8</accession>
<evidence type="ECO:0000313" key="4">
    <source>
        <dbReference type="Proteomes" id="UP000580654"/>
    </source>
</evidence>
<keyword evidence="4" id="KW-1185">Reference proteome</keyword>
<feature type="domain" description="Thiolase C-terminal" evidence="2">
    <location>
        <begin position="258"/>
        <end position="393"/>
    </location>
</feature>
<dbReference type="InterPro" id="IPR016039">
    <property type="entry name" value="Thiolase-like"/>
</dbReference>
<gene>
    <name evidence="3" type="ORF">FHS87_003940</name>
</gene>
<evidence type="ECO:0000259" key="1">
    <source>
        <dbReference type="Pfam" id="PF00108"/>
    </source>
</evidence>
<keyword evidence="3" id="KW-0012">Acyltransferase</keyword>
<dbReference type="NCBIfam" id="NF005704">
    <property type="entry name" value="PRK07516.1"/>
    <property type="match status" value="1"/>
</dbReference>
<dbReference type="PANTHER" id="PTHR42870">
    <property type="entry name" value="ACETYL-COA C-ACETYLTRANSFERASE"/>
    <property type="match status" value="1"/>
</dbReference>
<sequence>MAGTASGGACIVGWAHTPFGRIEDAPDAEALIGRVARAAIEDAGIEPSEVDAIYVGHFNGGFQKQDFPSSLVMQSLPELRFKPATRLENACATGSAAIHAGMNFLAAGGGRFTLVLGVEKMTAIPGSEVGDVLLGCAYRREEGDIPAGFAGVFARIAQAYFQRHGDQSDALAAIAAKNHRNGVDNPYAQMRKDLGYEFCRTESERNPVVAGPLKRTDCSLVSDGAAALVLTDAETAATMGKAVRFRAAVQVNDFMPISARDITRFEGAQEAWRRAYEAAGTGVSDLSFAEVHDCFTIAELIDYEAMGLVPEGQGARAVLEGMVAKGGRLPVNPSGGLKSKGHPIGATGVSMHVLSAMQLAGEAGGMQVPGATLGGVFNMGGAAVANYVSILERLR</sequence>
<dbReference type="InterPro" id="IPR055140">
    <property type="entry name" value="Thiolase_C_2"/>
</dbReference>
<keyword evidence="3" id="KW-0808">Transferase</keyword>
<dbReference type="PIRSF" id="PIRSF000429">
    <property type="entry name" value="Ac-CoA_Ac_transf"/>
    <property type="match status" value="1"/>
</dbReference>
<dbReference type="CDD" id="cd00829">
    <property type="entry name" value="SCP-x_thiolase"/>
    <property type="match status" value="1"/>
</dbReference>
<dbReference type="InterPro" id="IPR002155">
    <property type="entry name" value="Thiolase"/>
</dbReference>
<dbReference type="GO" id="GO:0003985">
    <property type="term" value="F:acetyl-CoA C-acetyltransferase activity"/>
    <property type="evidence" value="ECO:0007669"/>
    <property type="project" value="UniProtKB-EC"/>
</dbReference>
<dbReference type="InterPro" id="IPR020616">
    <property type="entry name" value="Thiolase_N"/>
</dbReference>
<evidence type="ECO:0000259" key="2">
    <source>
        <dbReference type="Pfam" id="PF22691"/>
    </source>
</evidence>
<dbReference type="EC" id="2.3.1.9" evidence="3"/>
<dbReference type="EMBL" id="JACIJD010000024">
    <property type="protein sequence ID" value="MBB5695872.1"/>
    <property type="molecule type" value="Genomic_DNA"/>
</dbReference>
<dbReference type="PANTHER" id="PTHR42870:SF1">
    <property type="entry name" value="NON-SPECIFIC LIPID-TRANSFER PROTEIN-LIKE 2"/>
    <property type="match status" value="1"/>
</dbReference>
<dbReference type="Pfam" id="PF00108">
    <property type="entry name" value="Thiolase_N"/>
    <property type="match status" value="1"/>
</dbReference>
<name>A0A840YLB8_9PROT</name>
<dbReference type="RefSeq" id="WP_184521058.1">
    <property type="nucleotide sequence ID" value="NZ_JACIJD010000024.1"/>
</dbReference>
<organism evidence="3 4">
    <name type="scientific">Muricoccus pecuniae</name>
    <dbReference type="NCBI Taxonomy" id="693023"/>
    <lineage>
        <taxon>Bacteria</taxon>
        <taxon>Pseudomonadati</taxon>
        <taxon>Pseudomonadota</taxon>
        <taxon>Alphaproteobacteria</taxon>
        <taxon>Acetobacterales</taxon>
        <taxon>Roseomonadaceae</taxon>
        <taxon>Muricoccus</taxon>
    </lineage>
</organism>
<dbReference type="Gene3D" id="3.40.47.10">
    <property type="match status" value="1"/>
</dbReference>
<dbReference type="SUPFAM" id="SSF53901">
    <property type="entry name" value="Thiolase-like"/>
    <property type="match status" value="2"/>
</dbReference>
<proteinExistence type="predicted"/>
<dbReference type="AlphaFoldDB" id="A0A840YLB8"/>
<reference evidence="3 4" key="1">
    <citation type="submission" date="2020-08" db="EMBL/GenBank/DDBJ databases">
        <title>Genomic Encyclopedia of Type Strains, Phase IV (KMG-IV): sequencing the most valuable type-strain genomes for metagenomic binning, comparative biology and taxonomic classification.</title>
        <authorList>
            <person name="Goeker M."/>
        </authorList>
    </citation>
    <scope>NUCLEOTIDE SEQUENCE [LARGE SCALE GENOMIC DNA]</scope>
    <source>
        <strain evidence="3 4">DSM 25622</strain>
    </source>
</reference>
<dbReference type="Pfam" id="PF22691">
    <property type="entry name" value="Thiolase_C_1"/>
    <property type="match status" value="1"/>
</dbReference>
<feature type="domain" description="Thiolase N-terminal" evidence="1">
    <location>
        <begin position="10"/>
        <end position="232"/>
    </location>
</feature>
<dbReference type="Proteomes" id="UP000580654">
    <property type="component" value="Unassembled WGS sequence"/>
</dbReference>